<keyword evidence="2" id="KW-1185">Reference proteome</keyword>
<comment type="caution">
    <text evidence="1">The sequence shown here is derived from an EMBL/GenBank/DDBJ whole genome shotgun (WGS) entry which is preliminary data.</text>
</comment>
<dbReference type="EMBL" id="NOII01000011">
    <property type="protein sequence ID" value="OYD56496.1"/>
    <property type="molecule type" value="Genomic_DNA"/>
</dbReference>
<protein>
    <submittedName>
        <fullName evidence="1">Uncharacterized protein</fullName>
    </submittedName>
</protein>
<evidence type="ECO:0000313" key="2">
    <source>
        <dbReference type="Proteomes" id="UP000215059"/>
    </source>
</evidence>
<dbReference type="InterPro" id="IPR024496">
    <property type="entry name" value="Spore_germ_GerPE"/>
</dbReference>
<accession>A0A235F5B3</accession>
<name>A0A235F5B3_9BACL</name>
<dbReference type="Pfam" id="PF10970">
    <property type="entry name" value="GerPE"/>
    <property type="match status" value="1"/>
</dbReference>
<sequence length="155" mass="17285">MILRLNLLLSDQISFRLLGKNSCVMKRTSVVQSVVVDVFDSAGVFEAGDSGEINCLSYAIALQRQNARFGSYNLQFVDYDAFKVTIPIADFPSPVKKRTFNEHPFITVGKITSVGFANSAVFHIGNTGNVRLESRALQIRNFIARPPGWTERRNV</sequence>
<reference evidence="1 2" key="1">
    <citation type="submission" date="2017-07" db="EMBL/GenBank/DDBJ databases">
        <title>Fictibacillus sp. nov. GDSW-R2A3 Genome sequencing and assembly.</title>
        <authorList>
            <person name="Mayilraj S."/>
        </authorList>
    </citation>
    <scope>NUCLEOTIDE SEQUENCE [LARGE SCALE GENOMIC DNA]</scope>
    <source>
        <strain evidence="1 2">GDSW-R2A3</strain>
    </source>
</reference>
<proteinExistence type="predicted"/>
<gene>
    <name evidence="1" type="ORF">CGZ90_15910</name>
</gene>
<dbReference type="AlphaFoldDB" id="A0A235F5B3"/>
<dbReference type="Proteomes" id="UP000215059">
    <property type="component" value="Unassembled WGS sequence"/>
</dbReference>
<evidence type="ECO:0000313" key="1">
    <source>
        <dbReference type="EMBL" id="OYD56496.1"/>
    </source>
</evidence>
<dbReference type="OrthoDB" id="2599887at2"/>
<organism evidence="1 2">
    <name type="scientific">Fictibacillus aquaticus</name>
    <dbReference type="NCBI Taxonomy" id="2021314"/>
    <lineage>
        <taxon>Bacteria</taxon>
        <taxon>Bacillati</taxon>
        <taxon>Bacillota</taxon>
        <taxon>Bacilli</taxon>
        <taxon>Bacillales</taxon>
        <taxon>Fictibacillaceae</taxon>
        <taxon>Fictibacillus</taxon>
    </lineage>
</organism>